<dbReference type="PROSITE" id="PS50234">
    <property type="entry name" value="VWFA"/>
    <property type="match status" value="1"/>
</dbReference>
<feature type="region of interest" description="Disordered" evidence="1">
    <location>
        <begin position="1"/>
        <end position="50"/>
    </location>
</feature>
<gene>
    <name evidence="3" type="ORF">BYL167_LOCUS7483</name>
</gene>
<dbReference type="CDD" id="cd00198">
    <property type="entry name" value="vWFA"/>
    <property type="match status" value="1"/>
</dbReference>
<feature type="compositionally biased region" description="Low complexity" evidence="1">
    <location>
        <begin position="413"/>
        <end position="424"/>
    </location>
</feature>
<name>A0A8S2LC41_9BILA</name>
<dbReference type="InterPro" id="IPR036465">
    <property type="entry name" value="vWFA_dom_sf"/>
</dbReference>
<dbReference type="InterPro" id="IPR002035">
    <property type="entry name" value="VWF_A"/>
</dbReference>
<evidence type="ECO:0000313" key="3">
    <source>
        <dbReference type="EMBL" id="CAF3881708.1"/>
    </source>
</evidence>
<feature type="compositionally biased region" description="Acidic residues" evidence="1">
    <location>
        <begin position="1"/>
        <end position="19"/>
    </location>
</feature>
<dbReference type="PANTHER" id="PTHR46478">
    <property type="entry name" value="VON WILLEBRAND FACTOR A DOMAIN-CONTAINING PROTEIN 3A"/>
    <property type="match status" value="1"/>
</dbReference>
<dbReference type="PANTHER" id="PTHR46478:SF1">
    <property type="entry name" value="VON WILLEBRAND FACTOR A DOMAIN-CONTAINING PROTEIN 3A"/>
    <property type="match status" value="1"/>
</dbReference>
<evidence type="ECO:0000313" key="4">
    <source>
        <dbReference type="Proteomes" id="UP000681967"/>
    </source>
</evidence>
<dbReference type="SUPFAM" id="SSF53300">
    <property type="entry name" value="vWA-like"/>
    <property type="match status" value="2"/>
</dbReference>
<organism evidence="3 4">
    <name type="scientific">Rotaria magnacalcarata</name>
    <dbReference type="NCBI Taxonomy" id="392030"/>
    <lineage>
        <taxon>Eukaryota</taxon>
        <taxon>Metazoa</taxon>
        <taxon>Spiralia</taxon>
        <taxon>Gnathifera</taxon>
        <taxon>Rotifera</taxon>
        <taxon>Eurotatoria</taxon>
        <taxon>Bdelloidea</taxon>
        <taxon>Philodinida</taxon>
        <taxon>Philodinidae</taxon>
        <taxon>Rotaria</taxon>
    </lineage>
</organism>
<sequence length="1302" mass="149304">MSLGDESEESLTSLTDDDQPSLRNLDDNDDDDEQHYQYHQPDNDHDFIPFSARGVAPDELQATHINHYHDLSRVTAESRDFSITRPSQFWLAQNGLIANGLTLKELLTKGKVSLPTSDKTGRAIQHIAFDSLIINDFECRLHTTIETLSNRIRWLLQDSRKVFGVVQGARVLVILDFSQGQASFGRGDEYHKHLMQLIEEQLIYKEQLGFIAYGTDIDALWNGVRDVNTRALDELRAWIASLKSSFGCSDENCTHIDSTCPNNNSKCAFKTNSSSNLLKVKHTYHCYSHDEPRQIYNSTDIRLLVREIQRAYELLSRINEMRHGALGSALVSIENELNLEMSRYPQSKFLPRPPNHEAPLHFAQNLIDQSSIIYARQQRGLSSTTTGRPPSARSQGKTSNVRFNDTASIAGRSAASSHKSATSSLKNRDTSETKPTQPLPILSSNNPAVYRTSADWLNQHGLLAKKLTLFQILAPNAYSPCEDYIPILRKTVTSQVHERAMVQVDWHDGTTKNVHVDLAGLYEYQKRLKKLVELYEQRMEWLCSSSRKIFGSMVENNIILLVDCSQSNRDYIIHIQHSLRLLLEQQLFGRKFFNIIAFGTNHKDGLLRFKPTMVQPTIENLQHAWQWILTLNCGGTRNLLNALRAIYENEEERKHHLYPEGIYLLISGIPDQSLQVCCAYVEECNVGKSIYLHTILFNIDDYYLSEHGIQSNLSMASNGRWANATKTAEFMRALAKHSGGRFLWFRETGIIESDDIKLLQNEIEKACQFSEQAANLVEMIKSKRRVRESINLNQKSIPIEQIDKNSGPLVVRQTLLSAARQNIFNSNSSTDEQHWRPTSTNNNRRLIPQWPDDKIHQDAVNSRRKRETSLKQESFYLDSQNNSKFSIIKTDALNTSTTGNKSIRKYSPGSLLLIPTNDENDTSQTWLRKYSLIRLKLDLHKMVSGPECRHDTITVPNIKLTSSARYCSVFPSINIKGSIRHLQLRPRELDDYRQRSESVLRRYFKRMQWLLNGSRLIFSTIVHKRILLLVDTSGSMESYIEYLKKELATLVWEQLFANQVEFNFIQFNDDYQMWRENLVLPTEDSCHEAVAWISTLKANGNTCSERVLKFAFDFHHSKQPIDGIYYISDGKPDHSTSYLLEQVRLMNTNQSNTTDTRRISINTVSFCCQDIDANNFLKSLAHDNNGRYHRSTNNSREIHLFMHRLQQDKTYDLELDDSLLPELESDDIKRLLKEIVKARLYLKQAITFRSLYNQQQDSAKDTTTRGAGGSGGQQQNDSILVGPARVPMSEAFFNRKSTSLYT</sequence>
<protein>
    <recommendedName>
        <fullName evidence="2">VWFA domain-containing protein</fullName>
    </recommendedName>
</protein>
<dbReference type="Pfam" id="PF13768">
    <property type="entry name" value="VWA_3"/>
    <property type="match status" value="3"/>
</dbReference>
<feature type="compositionally biased region" description="Polar residues" evidence="1">
    <location>
        <begin position="379"/>
        <end position="407"/>
    </location>
</feature>
<dbReference type="Gene3D" id="3.40.50.410">
    <property type="entry name" value="von Willebrand factor, type A domain"/>
    <property type="match status" value="2"/>
</dbReference>
<dbReference type="EMBL" id="CAJOBH010001947">
    <property type="protein sequence ID" value="CAF3881708.1"/>
    <property type="molecule type" value="Genomic_DNA"/>
</dbReference>
<dbReference type="Proteomes" id="UP000681967">
    <property type="component" value="Unassembled WGS sequence"/>
</dbReference>
<reference evidence="3" key="1">
    <citation type="submission" date="2021-02" db="EMBL/GenBank/DDBJ databases">
        <authorList>
            <person name="Nowell W R."/>
        </authorList>
    </citation>
    <scope>NUCLEOTIDE SEQUENCE</scope>
</reference>
<evidence type="ECO:0000259" key="2">
    <source>
        <dbReference type="PROSITE" id="PS50234"/>
    </source>
</evidence>
<proteinExistence type="predicted"/>
<feature type="region of interest" description="Disordered" evidence="1">
    <location>
        <begin position="1257"/>
        <end position="1280"/>
    </location>
</feature>
<accession>A0A8S2LC41</accession>
<evidence type="ECO:0000256" key="1">
    <source>
        <dbReference type="SAM" id="MobiDB-lite"/>
    </source>
</evidence>
<comment type="caution">
    <text evidence="3">The sequence shown here is derived from an EMBL/GenBank/DDBJ whole genome shotgun (WGS) entry which is preliminary data.</text>
</comment>
<feature type="region of interest" description="Disordered" evidence="1">
    <location>
        <begin position="378"/>
        <end position="444"/>
    </location>
</feature>
<feature type="domain" description="VWFA" evidence="2">
    <location>
        <begin position="1025"/>
        <end position="1205"/>
    </location>
</feature>